<comment type="caution">
    <text evidence="1">The sequence shown here is derived from an EMBL/GenBank/DDBJ whole genome shotgun (WGS) entry which is preliminary data.</text>
</comment>
<protein>
    <submittedName>
        <fullName evidence="1">Uncharacterized protein</fullName>
    </submittedName>
</protein>
<dbReference type="EMBL" id="LMZQ01000012">
    <property type="protein sequence ID" value="KRT15149.1"/>
    <property type="molecule type" value="Genomic_DNA"/>
</dbReference>
<proteinExistence type="predicted"/>
<accession>A0A0T5VMY0</accession>
<sequence>MVLGDEKINGAGDHYILSGNILEYYQSPFYEMPQYLQDTSTLNYLNMPCWFHFRRRIQRVNNLIAQEFTLENYVCSGNEILYLDDDLIEIFEKSIRPLLVKSESKYCNVVFHD</sequence>
<evidence type="ECO:0000313" key="1">
    <source>
        <dbReference type="EMBL" id="KRT15149.1"/>
    </source>
</evidence>
<dbReference type="AlphaFoldDB" id="A0A0T5VMY0"/>
<dbReference type="Proteomes" id="UP000051950">
    <property type="component" value="Unassembled WGS sequence"/>
</dbReference>
<organism evidence="1 2">
    <name type="scientific">Pedobacter ginsenosidimutans</name>
    <dbReference type="NCBI Taxonomy" id="687842"/>
    <lineage>
        <taxon>Bacteria</taxon>
        <taxon>Pseudomonadati</taxon>
        <taxon>Bacteroidota</taxon>
        <taxon>Sphingobacteriia</taxon>
        <taxon>Sphingobacteriales</taxon>
        <taxon>Sphingobacteriaceae</taxon>
        <taxon>Pedobacter</taxon>
    </lineage>
</organism>
<keyword evidence="2" id="KW-1185">Reference proteome</keyword>
<gene>
    <name evidence="1" type="ORF">ASU31_15865</name>
</gene>
<reference evidence="1 2" key="1">
    <citation type="submission" date="2015-11" db="EMBL/GenBank/DDBJ databases">
        <title>Sequence of Pedobacter ginsenosidimutans.</title>
        <authorList>
            <person name="Carson E."/>
            <person name="Keyser V."/>
            <person name="Newman J."/>
            <person name="Miller J."/>
        </authorList>
    </citation>
    <scope>NUCLEOTIDE SEQUENCE [LARGE SCALE GENOMIC DNA]</scope>
    <source>
        <strain evidence="1 2">KACC 14530</strain>
    </source>
</reference>
<name>A0A0T5VMY0_9SPHI</name>
<evidence type="ECO:0000313" key="2">
    <source>
        <dbReference type="Proteomes" id="UP000051950"/>
    </source>
</evidence>